<reference evidence="2" key="2">
    <citation type="submission" date="2021-05" db="EMBL/GenBank/DDBJ databases">
        <authorList>
            <person name="Pain A."/>
        </authorList>
    </citation>
    <scope>NUCLEOTIDE SEQUENCE</scope>
    <source>
        <strain evidence="2">1802A</strain>
    </source>
</reference>
<protein>
    <submittedName>
        <fullName evidence="2">Uncharacterized protein</fullName>
    </submittedName>
</protein>
<reference evidence="2" key="1">
    <citation type="journal article" date="2014" name="Nucleic Acids Res.">
        <title>The evolutionary dynamics of variant antigen genes in Babesia reveal a history of genomic innovation underlying host-parasite interaction.</title>
        <authorList>
            <person name="Jackson A.P."/>
            <person name="Otto T.D."/>
            <person name="Darby A."/>
            <person name="Ramaprasad A."/>
            <person name="Xia D."/>
            <person name="Echaide I.E."/>
            <person name="Farber M."/>
            <person name="Gahlot S."/>
            <person name="Gamble J."/>
            <person name="Gupta D."/>
            <person name="Gupta Y."/>
            <person name="Jackson L."/>
            <person name="Malandrin L."/>
            <person name="Malas T.B."/>
            <person name="Moussa E."/>
            <person name="Nair M."/>
            <person name="Reid A.J."/>
            <person name="Sanders M."/>
            <person name="Sharma J."/>
            <person name="Tracey A."/>
            <person name="Quail M.A."/>
            <person name="Weir W."/>
            <person name="Wastling J.M."/>
            <person name="Hall N."/>
            <person name="Willadsen P."/>
            <person name="Lingelbach K."/>
            <person name="Shiels B."/>
            <person name="Tait A."/>
            <person name="Berriman M."/>
            <person name="Allred D.R."/>
            <person name="Pain A."/>
        </authorList>
    </citation>
    <scope>NUCLEOTIDE SEQUENCE</scope>
    <source>
        <strain evidence="2">1802A</strain>
    </source>
</reference>
<feature type="region of interest" description="Disordered" evidence="1">
    <location>
        <begin position="28"/>
        <end position="73"/>
    </location>
</feature>
<feature type="region of interest" description="Disordered" evidence="1">
    <location>
        <begin position="225"/>
        <end position="256"/>
    </location>
</feature>
<sequence>MKRNYEDPSLELIGRSAAERRLDRFYNRQRSQLQKQASQGRASIDIRSRETKDLPFKSNDSSTASSAPKPRSDVVTAHKGVKDILSDILNHHLPRRSRFAKSVQLLTKLSVSYLDDRNNAEFAGMGLDDFIRVYVGLDRIFVMEFGGNIPKDAIDVKGALADFMESVVERLDTDCNLSNCERQFLRLLRLNIGYSASLWYENDSFRFHGLVSKLEAHLTDFETLASQPDLSRDSESPTDSSDLGSENRDPHDADNVVSSDLASIGSFKDEVDASANACPADDAVSCDSVPHDSNNNVTSSASIAAGVSTPAADGHFKLPGEHHLIKLQKQAFVRTLAVVFTFFSFPWARTSIETLFQRVYLKRNMFCETDQKRITEWQQEIKASKGKSFKGMLKVATSLCFAGTSRALGISEANFQVKDAREEKIVSVHGSQVWCNRQYGI</sequence>
<dbReference type="Proteomes" id="UP001195914">
    <property type="component" value="Unassembled WGS sequence"/>
</dbReference>
<dbReference type="EMBL" id="JAHBMH010000024">
    <property type="protein sequence ID" value="KAK1938679.1"/>
    <property type="molecule type" value="Genomic_DNA"/>
</dbReference>
<keyword evidence="3" id="KW-1185">Reference proteome</keyword>
<feature type="compositionally biased region" description="Basic and acidic residues" evidence="1">
    <location>
        <begin position="44"/>
        <end position="55"/>
    </location>
</feature>
<feature type="compositionally biased region" description="Basic and acidic residues" evidence="1">
    <location>
        <begin position="245"/>
        <end position="254"/>
    </location>
</feature>
<name>A0AAD9LKJ1_BABDI</name>
<evidence type="ECO:0000313" key="2">
    <source>
        <dbReference type="EMBL" id="KAK1938679.1"/>
    </source>
</evidence>
<dbReference type="AlphaFoldDB" id="A0AAD9LKJ1"/>
<proteinExistence type="predicted"/>
<evidence type="ECO:0000256" key="1">
    <source>
        <dbReference type="SAM" id="MobiDB-lite"/>
    </source>
</evidence>
<accession>A0AAD9LKJ1</accession>
<organism evidence="2 3">
    <name type="scientific">Babesia divergens</name>
    <dbReference type="NCBI Taxonomy" id="32595"/>
    <lineage>
        <taxon>Eukaryota</taxon>
        <taxon>Sar</taxon>
        <taxon>Alveolata</taxon>
        <taxon>Apicomplexa</taxon>
        <taxon>Aconoidasida</taxon>
        <taxon>Piroplasmida</taxon>
        <taxon>Babesiidae</taxon>
        <taxon>Babesia</taxon>
    </lineage>
</organism>
<evidence type="ECO:0000313" key="3">
    <source>
        <dbReference type="Proteomes" id="UP001195914"/>
    </source>
</evidence>
<comment type="caution">
    <text evidence="2">The sequence shown here is derived from an EMBL/GenBank/DDBJ whole genome shotgun (WGS) entry which is preliminary data.</text>
</comment>
<feature type="compositionally biased region" description="Polar residues" evidence="1">
    <location>
        <begin position="28"/>
        <end position="41"/>
    </location>
</feature>
<gene>
    <name evidence="2" type="ORF">X943_003349</name>
</gene>